<sequence length="74" mass="8708">MQCMFQGRYRRIDGGWYRRCDSWWLLIMLDQLDTIFLRYGALKALLLTIVISFLVKGYLGQYARLVASDVKLGQ</sequence>
<dbReference type="AlphaFoldDB" id="A0A5N5X3E2"/>
<gene>
    <name evidence="2" type="ORF">BDV29DRAFT_174676</name>
</gene>
<feature type="transmembrane region" description="Helical" evidence="1">
    <location>
        <begin position="35"/>
        <end position="55"/>
    </location>
</feature>
<name>A0A5N5X3E2_9EURO</name>
<keyword evidence="1" id="KW-0812">Transmembrane</keyword>
<keyword evidence="3" id="KW-1185">Reference proteome</keyword>
<proteinExistence type="predicted"/>
<protein>
    <submittedName>
        <fullName evidence="2">Uncharacterized protein</fullName>
    </submittedName>
</protein>
<reference evidence="2 3" key="1">
    <citation type="submission" date="2019-04" db="EMBL/GenBank/DDBJ databases">
        <title>Friends and foes A comparative genomics study of 23 Aspergillus species from section Flavi.</title>
        <authorList>
            <consortium name="DOE Joint Genome Institute"/>
            <person name="Kjaerbolling I."/>
            <person name="Vesth T."/>
            <person name="Frisvad J.C."/>
            <person name="Nybo J.L."/>
            <person name="Theobald S."/>
            <person name="Kildgaard S."/>
            <person name="Isbrandt T."/>
            <person name="Kuo A."/>
            <person name="Sato A."/>
            <person name="Lyhne E.K."/>
            <person name="Kogle M.E."/>
            <person name="Wiebenga A."/>
            <person name="Kun R.S."/>
            <person name="Lubbers R.J."/>
            <person name="Makela M.R."/>
            <person name="Barry K."/>
            <person name="Chovatia M."/>
            <person name="Clum A."/>
            <person name="Daum C."/>
            <person name="Haridas S."/>
            <person name="He G."/>
            <person name="LaButti K."/>
            <person name="Lipzen A."/>
            <person name="Mondo S."/>
            <person name="Riley R."/>
            <person name="Salamov A."/>
            <person name="Simmons B.A."/>
            <person name="Magnuson J.K."/>
            <person name="Henrissat B."/>
            <person name="Mortensen U.H."/>
            <person name="Larsen T.O."/>
            <person name="Devries R.P."/>
            <person name="Grigoriev I.V."/>
            <person name="Machida M."/>
            <person name="Baker S.E."/>
            <person name="Andersen M.R."/>
        </authorList>
    </citation>
    <scope>NUCLEOTIDE SEQUENCE [LARGE SCALE GENOMIC DNA]</scope>
    <source>
        <strain evidence="2 3">CBS 151.66</strain>
    </source>
</reference>
<accession>A0A5N5X3E2</accession>
<dbReference type="Proteomes" id="UP000326565">
    <property type="component" value="Unassembled WGS sequence"/>
</dbReference>
<organism evidence="2 3">
    <name type="scientific">Aspergillus leporis</name>
    <dbReference type="NCBI Taxonomy" id="41062"/>
    <lineage>
        <taxon>Eukaryota</taxon>
        <taxon>Fungi</taxon>
        <taxon>Dikarya</taxon>
        <taxon>Ascomycota</taxon>
        <taxon>Pezizomycotina</taxon>
        <taxon>Eurotiomycetes</taxon>
        <taxon>Eurotiomycetidae</taxon>
        <taxon>Eurotiales</taxon>
        <taxon>Aspergillaceae</taxon>
        <taxon>Aspergillus</taxon>
        <taxon>Aspergillus subgen. Circumdati</taxon>
    </lineage>
</organism>
<keyword evidence="1" id="KW-1133">Transmembrane helix</keyword>
<dbReference type="EMBL" id="ML732219">
    <property type="protein sequence ID" value="KAB8073872.1"/>
    <property type="molecule type" value="Genomic_DNA"/>
</dbReference>
<keyword evidence="1" id="KW-0472">Membrane</keyword>
<evidence type="ECO:0000256" key="1">
    <source>
        <dbReference type="SAM" id="Phobius"/>
    </source>
</evidence>
<evidence type="ECO:0000313" key="3">
    <source>
        <dbReference type="Proteomes" id="UP000326565"/>
    </source>
</evidence>
<evidence type="ECO:0000313" key="2">
    <source>
        <dbReference type="EMBL" id="KAB8073872.1"/>
    </source>
</evidence>